<dbReference type="CTD" id="20248700"/>
<dbReference type="GO" id="GO:0008270">
    <property type="term" value="F:zinc ion binding"/>
    <property type="evidence" value="ECO:0007669"/>
    <property type="project" value="UniProtKB-KW"/>
</dbReference>
<dbReference type="SMART" id="SM00333">
    <property type="entry name" value="TUDOR"/>
    <property type="match status" value="1"/>
</dbReference>
<keyword evidence="6" id="KW-1185">Reference proteome</keyword>
<gene>
    <name evidence="5" type="ORF">LOTGIDRAFT_231750</name>
</gene>
<dbReference type="Gene3D" id="2.30.30.140">
    <property type="match status" value="1"/>
</dbReference>
<evidence type="ECO:0000313" key="6">
    <source>
        <dbReference type="Proteomes" id="UP000030746"/>
    </source>
</evidence>
<dbReference type="GO" id="GO:0003676">
    <property type="term" value="F:nucleic acid binding"/>
    <property type="evidence" value="ECO:0007669"/>
    <property type="project" value="InterPro"/>
</dbReference>
<dbReference type="HOGENOM" id="CLU_247210_0_0_1"/>
<evidence type="ECO:0000256" key="2">
    <source>
        <dbReference type="SAM" id="MobiDB-lite"/>
    </source>
</evidence>
<dbReference type="GeneID" id="20248700"/>
<feature type="compositionally biased region" description="Basic and acidic residues" evidence="2">
    <location>
        <begin position="1322"/>
        <end position="1334"/>
    </location>
</feature>
<evidence type="ECO:0000259" key="4">
    <source>
        <dbReference type="PROSITE" id="PS50304"/>
    </source>
</evidence>
<feature type="region of interest" description="Disordered" evidence="2">
    <location>
        <begin position="583"/>
        <end position="651"/>
    </location>
</feature>
<dbReference type="Proteomes" id="UP000030746">
    <property type="component" value="Unassembled WGS sequence"/>
</dbReference>
<dbReference type="PROSITE" id="PS50158">
    <property type="entry name" value="ZF_CCHC"/>
    <property type="match status" value="1"/>
</dbReference>
<feature type="region of interest" description="Disordered" evidence="2">
    <location>
        <begin position="261"/>
        <end position="290"/>
    </location>
</feature>
<protein>
    <recommendedName>
        <fullName evidence="7">Tudor domain-containing protein</fullName>
    </recommendedName>
</protein>
<dbReference type="EMBL" id="KB201362">
    <property type="protein sequence ID" value="ESO96998.1"/>
    <property type="molecule type" value="Genomic_DNA"/>
</dbReference>
<feature type="region of interest" description="Disordered" evidence="2">
    <location>
        <begin position="1206"/>
        <end position="1386"/>
    </location>
</feature>
<feature type="region of interest" description="Disordered" evidence="2">
    <location>
        <begin position="965"/>
        <end position="996"/>
    </location>
</feature>
<keyword evidence="1" id="KW-0862">Zinc</keyword>
<accession>V3ZZM0</accession>
<sequence length="1532" mass="173160">MAETGGMELFQGRVTHVIDPFNFWAQVGTEQDIESFRWLQEELYKFCEGIGCIRITGRLENIDSGCCVLVKHNGNWYRAQVARIDSDKRKLDIVYVDYGDSDMVSIDQVCLACPIIFTMLKPQASKCRLAGITPLAKNWTSRGINYFKEITKGKIFQTAIVRINNQFMYDEVSLYTSDKEGRSLAHILMQEEIGIANDEEVPEFSRDVKSRMPESYLENFSYDTDDLLTSDYTNSPVGFDQSDGRESVQSTNQQSFNINLYNMSDSSNNRSDNNSPHNQSNSSNRRLYNESPYEMTNIINSRYYGNNQQAINTTYTTGFYSDSDSSSVTSHKQHNKANQMSGCKQSSGLSNQNASQKYGKESRRLYMADNASNSTEPLSGLSTPLNYSTDFGSGDENFNSKNSFQSIYSNSWSTAAPIAKQDSSDQSNNFWSNFPSEDQVKTALPSIWSYNYTATNGDHINNIWSTNDGSNIWSAVPTNIEDKPIPVEPPSPEILIPGFNLSTIMKTKSACPDEIQEVRDVERRVTTKTEVVDNMEQIYEELEKDESKDIINWGRSDLSIGTPDTSQPPDVYDNIKSQIESISPMNKAQYKLPPSDKKPTPPPTAQYSHQYTPHYPSRYQKPPPQKYTQPARFQQKENRSSQPNRSSPKLNSRQQILEAIILEDSFKPVVKLENSEEAEYRFSKKIEKVLKTIENEEDPVIVCDKIHSIVPPENDGCEANVLSVCLETILDRAVLDKQNTQKLLTILDSYSHCDIFGACMEYVIKKLSKAYLKLPVRKTYHTDYSIVLVKLLQLSNYWPDSVSGSIQELILSTVERWIIFNKKGLQGGPEIQSLSELYIDCLESVWLLVSEVLSDEYPDKYQYYIEQIEEKFLADGLRSAYRAKLFGIYKSSLVHQQINLKLSSQSKPATDSVCYVDTPVLKSEMMTQTDRLELESRGVQTEDNADDIQVPDEWWLRDSVTSEQQYQGDESFSKNTDSQDLNQSCDTSMEQRNSNLERISSFSEIYRLEELRHSRSNSPLATRSNTSQETNQSMEQLKSPKSGRQGIESPVATRDNEAPYKKENKDALNEHESKMAVHHNPDQEYDDQDLPTREEESAESVTFDPHVLNGKHPKEDHSKSADLFTPLFKKKSSASKKSKSKYGSWADCVKKDNVEPDSGSLHSDHLKHLAIQTLKSGVLKGKNVQARRQLSSEELKVLVKPAADGLTEESISSPSTEVHHQPNSSSRTLSSLIDQSPKPAMQPSSTPSKPVSELKFVPYGNKTKDRSMPQGKFLPPKRVPTNLTTTKGHPLTPKPSTKPVPLKPSKIIHGRDLPEQAKLTRRQMEERAEMEAMRKFPPKIALQQTNRPDNQSNKYRRPTDVSEWPSLNSDKDSKAPKKISKSSSNNTSLHSIATDILMAENKPSRVSDQNLSFQKQTVGFNSSDSSRADKPNGPKGDNSETTNVECKSSHYDNSDEWESDFSDDDIMVTGATDCKPASPPLAQQVSPPKTPTYQFRPTRQDYGWSPKTRTCTNCGETTHVVYDCPRKSSILF</sequence>
<feature type="compositionally biased region" description="Polar residues" evidence="2">
    <location>
        <begin position="1209"/>
        <end position="1234"/>
    </location>
</feature>
<dbReference type="RefSeq" id="XP_009052482.1">
    <property type="nucleotide sequence ID" value="XM_009054234.1"/>
</dbReference>
<dbReference type="STRING" id="225164.V3ZZM0"/>
<dbReference type="InterPro" id="IPR001878">
    <property type="entry name" value="Znf_CCHC"/>
</dbReference>
<keyword evidence="1" id="KW-0863">Zinc-finger</keyword>
<feature type="compositionally biased region" description="Polar residues" evidence="2">
    <location>
        <begin position="640"/>
        <end position="651"/>
    </location>
</feature>
<dbReference type="InterPro" id="IPR002999">
    <property type="entry name" value="Tudor"/>
</dbReference>
<reference evidence="5 6" key="1">
    <citation type="journal article" date="2013" name="Nature">
        <title>Insights into bilaterian evolution from three spiralian genomes.</title>
        <authorList>
            <person name="Simakov O."/>
            <person name="Marletaz F."/>
            <person name="Cho S.J."/>
            <person name="Edsinger-Gonzales E."/>
            <person name="Havlak P."/>
            <person name="Hellsten U."/>
            <person name="Kuo D.H."/>
            <person name="Larsson T."/>
            <person name="Lv J."/>
            <person name="Arendt D."/>
            <person name="Savage R."/>
            <person name="Osoegawa K."/>
            <person name="de Jong P."/>
            <person name="Grimwood J."/>
            <person name="Chapman J.A."/>
            <person name="Shapiro H."/>
            <person name="Aerts A."/>
            <person name="Otillar R.P."/>
            <person name="Terry A.Y."/>
            <person name="Boore J.L."/>
            <person name="Grigoriev I.V."/>
            <person name="Lindberg D.R."/>
            <person name="Seaver E.C."/>
            <person name="Weisblat D.A."/>
            <person name="Putnam N.H."/>
            <person name="Rokhsar D.S."/>
        </authorList>
    </citation>
    <scope>NUCLEOTIDE SEQUENCE [LARGE SCALE GENOMIC DNA]</scope>
</reference>
<evidence type="ECO:0008006" key="7">
    <source>
        <dbReference type="Google" id="ProtNLM"/>
    </source>
</evidence>
<dbReference type="SUPFAM" id="SSF63748">
    <property type="entry name" value="Tudor/PWWP/MBT"/>
    <property type="match status" value="1"/>
</dbReference>
<name>V3ZZM0_LOTGI</name>
<feature type="domain" description="Tudor" evidence="4">
    <location>
        <begin position="59"/>
        <end position="119"/>
    </location>
</feature>
<dbReference type="OrthoDB" id="9995375at2759"/>
<dbReference type="Pfam" id="PF00567">
    <property type="entry name" value="TUDOR"/>
    <property type="match status" value="1"/>
</dbReference>
<evidence type="ECO:0000256" key="1">
    <source>
        <dbReference type="PROSITE-ProRule" id="PRU00047"/>
    </source>
</evidence>
<proteinExistence type="predicted"/>
<feature type="compositionally biased region" description="Polar residues" evidence="2">
    <location>
        <begin position="336"/>
        <end position="356"/>
    </location>
</feature>
<evidence type="ECO:0000313" key="5">
    <source>
        <dbReference type="EMBL" id="ESO96998.1"/>
    </source>
</evidence>
<dbReference type="OMA" id="IESCELY"/>
<feature type="compositionally biased region" description="Polar residues" evidence="2">
    <location>
        <begin position="1405"/>
        <end position="1425"/>
    </location>
</feature>
<dbReference type="InterPro" id="IPR035437">
    <property type="entry name" value="SNase_OB-fold_sf"/>
</dbReference>
<feature type="region of interest" description="Disordered" evidence="2">
    <location>
        <begin position="321"/>
        <end position="360"/>
    </location>
</feature>
<dbReference type="KEGG" id="lgi:LOTGIDRAFT_231750"/>
<feature type="compositionally biased region" description="Polar residues" evidence="2">
    <location>
        <begin position="1342"/>
        <end position="1353"/>
    </location>
</feature>
<keyword evidence="1" id="KW-0479">Metal-binding</keyword>
<feature type="region of interest" description="Disordered" evidence="2">
    <location>
        <begin position="1405"/>
        <end position="1460"/>
    </location>
</feature>
<dbReference type="PROSITE" id="PS50304">
    <property type="entry name" value="TUDOR"/>
    <property type="match status" value="1"/>
</dbReference>
<feature type="compositionally biased region" description="Low complexity" evidence="2">
    <location>
        <begin position="321"/>
        <end position="330"/>
    </location>
</feature>
<feature type="compositionally biased region" description="Low complexity" evidence="2">
    <location>
        <begin position="262"/>
        <end position="284"/>
    </location>
</feature>
<evidence type="ECO:0000259" key="3">
    <source>
        <dbReference type="PROSITE" id="PS50158"/>
    </source>
</evidence>
<feature type="compositionally biased region" description="Polar residues" evidence="2">
    <location>
        <begin position="1016"/>
        <end position="1036"/>
    </location>
</feature>
<feature type="compositionally biased region" description="Pro residues" evidence="2">
    <location>
        <begin position="1292"/>
        <end position="1302"/>
    </location>
</feature>
<feature type="domain" description="CCHC-type" evidence="3">
    <location>
        <begin position="1511"/>
        <end position="1526"/>
    </location>
</feature>
<feature type="region of interest" description="Disordered" evidence="2">
    <location>
        <begin position="1074"/>
        <end position="1123"/>
    </location>
</feature>
<feature type="region of interest" description="Disordered" evidence="2">
    <location>
        <begin position="232"/>
        <end position="251"/>
    </location>
</feature>
<organism evidence="5 6">
    <name type="scientific">Lottia gigantea</name>
    <name type="common">Giant owl limpet</name>
    <dbReference type="NCBI Taxonomy" id="225164"/>
    <lineage>
        <taxon>Eukaryota</taxon>
        <taxon>Metazoa</taxon>
        <taxon>Spiralia</taxon>
        <taxon>Lophotrochozoa</taxon>
        <taxon>Mollusca</taxon>
        <taxon>Gastropoda</taxon>
        <taxon>Patellogastropoda</taxon>
        <taxon>Lottioidea</taxon>
        <taxon>Lottiidae</taxon>
        <taxon>Lottia</taxon>
    </lineage>
</organism>
<dbReference type="Gene3D" id="2.40.50.90">
    <property type="match status" value="1"/>
</dbReference>
<feature type="region of interest" description="Disordered" evidence="2">
    <location>
        <begin position="1013"/>
        <end position="1061"/>
    </location>
</feature>